<feature type="transmembrane region" description="Helical" evidence="1">
    <location>
        <begin position="47"/>
        <end position="70"/>
    </location>
</feature>
<dbReference type="Proteomes" id="UP000546701">
    <property type="component" value="Unassembled WGS sequence"/>
</dbReference>
<accession>A0A7W9BSH8</accession>
<keyword evidence="3" id="KW-1185">Reference proteome</keyword>
<protein>
    <submittedName>
        <fullName evidence="2">Sterol desaturase/sphingolipid hydroxylase (Fatty acid hydroxylase superfamily)</fullName>
    </submittedName>
</protein>
<comment type="caution">
    <text evidence="2">The sequence shown here is derived from an EMBL/GenBank/DDBJ whole genome shotgun (WGS) entry which is preliminary data.</text>
</comment>
<feature type="transmembrane region" description="Helical" evidence="1">
    <location>
        <begin position="82"/>
        <end position="104"/>
    </location>
</feature>
<evidence type="ECO:0000256" key="1">
    <source>
        <dbReference type="SAM" id="Phobius"/>
    </source>
</evidence>
<reference evidence="2 3" key="1">
    <citation type="submission" date="2020-08" db="EMBL/GenBank/DDBJ databases">
        <title>Genomic Encyclopedia of Type Strains, Phase IV (KMG-IV): sequencing the most valuable type-strain genomes for metagenomic binning, comparative biology and taxonomic classification.</title>
        <authorList>
            <person name="Goeker M."/>
        </authorList>
    </citation>
    <scope>NUCLEOTIDE SEQUENCE [LARGE SCALE GENOMIC DNA]</scope>
    <source>
        <strain evidence="2 3">DSM 103336</strain>
    </source>
</reference>
<dbReference type="OrthoDB" id="8003659at2"/>
<keyword evidence="1" id="KW-1133">Transmembrane helix</keyword>
<evidence type="ECO:0000313" key="2">
    <source>
        <dbReference type="EMBL" id="MBB5729300.1"/>
    </source>
</evidence>
<gene>
    <name evidence="2" type="ORF">FHS99_001785</name>
</gene>
<organism evidence="2 3">
    <name type="scientific">Sphingomonas prati</name>
    <dbReference type="NCBI Taxonomy" id="1843237"/>
    <lineage>
        <taxon>Bacteria</taxon>
        <taxon>Pseudomonadati</taxon>
        <taxon>Pseudomonadota</taxon>
        <taxon>Alphaproteobacteria</taxon>
        <taxon>Sphingomonadales</taxon>
        <taxon>Sphingomonadaceae</taxon>
        <taxon>Sphingomonas</taxon>
    </lineage>
</organism>
<sequence length="113" mass="12749">MAMIVIAVFFGIVLCGFAVRANARLRREDRLPMQWWFDGEVTWSALRRIALAFIPVSALLTLASLTILSFTMPPRPGQEGMVLPVLIGIGVMFVVIQRLHLWLIRRTLRTNGS</sequence>
<name>A0A7W9BSH8_9SPHN</name>
<dbReference type="EMBL" id="JACIJR010000004">
    <property type="protein sequence ID" value="MBB5729300.1"/>
    <property type="molecule type" value="Genomic_DNA"/>
</dbReference>
<evidence type="ECO:0000313" key="3">
    <source>
        <dbReference type="Proteomes" id="UP000546701"/>
    </source>
</evidence>
<proteinExistence type="predicted"/>
<dbReference type="AlphaFoldDB" id="A0A7W9BSH8"/>
<dbReference type="RefSeq" id="WP_157175445.1">
    <property type="nucleotide sequence ID" value="NZ_BMJP01000001.1"/>
</dbReference>
<keyword evidence="1" id="KW-0472">Membrane</keyword>
<keyword evidence="1" id="KW-0812">Transmembrane</keyword>